<protein>
    <recommendedName>
        <fullName evidence="3">Cytoplasmic protein</fullName>
    </recommendedName>
</protein>
<dbReference type="NCBIfam" id="NF038076">
    <property type="entry name" value="fam_STM4015"/>
    <property type="match status" value="1"/>
</dbReference>
<accession>A0A173Y0Y7</accession>
<name>A0A173Y0Y7_9FIRM</name>
<sequence length="286" mass="31875">MNKSKTFSYEYDEYEDGTKGAHTLIDDLLADPDFSGLTELSIGNWGDCWEESCQPIIDGIISHAKEFSHIRSLFIGDMDFEECEVSWIIQGNYGGLWAALPELTELTIKGSTDLELGAVSHEKLESLTIICGGLPNSVIESVKNARLPGLKKLILYIGSDNYGFEGDCETIRSLLDTMDFPKLEYLGIVDSEMQDEMTETVLGSRYMDQIHTLDLSCGTLSDKGGALLLEALPAHPNIQKLDAHYHYLSTGMMQRLAALPIETELSEQNKPDNYRGEVWMNAMLTE</sequence>
<dbReference type="Gene3D" id="3.80.10.10">
    <property type="entry name" value="Ribonuclease Inhibitor"/>
    <property type="match status" value="1"/>
</dbReference>
<dbReference type="InterPro" id="IPR047722">
    <property type="entry name" value="STM4015-like"/>
</dbReference>
<dbReference type="AlphaFoldDB" id="A0A173Y0Y7"/>
<dbReference type="Proteomes" id="UP000095651">
    <property type="component" value="Unassembled WGS sequence"/>
</dbReference>
<dbReference type="RefSeq" id="WP_081034132.1">
    <property type="nucleotide sequence ID" value="NZ_CABIXC010000001.1"/>
</dbReference>
<evidence type="ECO:0000313" key="2">
    <source>
        <dbReference type="Proteomes" id="UP000095651"/>
    </source>
</evidence>
<evidence type="ECO:0000313" key="1">
    <source>
        <dbReference type="EMBL" id="CUN56916.1"/>
    </source>
</evidence>
<evidence type="ECO:0008006" key="3">
    <source>
        <dbReference type="Google" id="ProtNLM"/>
    </source>
</evidence>
<dbReference type="SUPFAM" id="SSF52047">
    <property type="entry name" value="RNI-like"/>
    <property type="match status" value="1"/>
</dbReference>
<dbReference type="EMBL" id="CYZE01000001">
    <property type="protein sequence ID" value="CUN56916.1"/>
    <property type="molecule type" value="Genomic_DNA"/>
</dbReference>
<dbReference type="InterPro" id="IPR032675">
    <property type="entry name" value="LRR_dom_sf"/>
</dbReference>
<reference evidence="1 2" key="1">
    <citation type="submission" date="2015-09" db="EMBL/GenBank/DDBJ databases">
        <authorList>
            <consortium name="Pathogen Informatics"/>
        </authorList>
    </citation>
    <scope>NUCLEOTIDE SEQUENCE [LARGE SCALE GENOMIC DNA]</scope>
    <source>
        <strain evidence="1 2">2789STDY5608850</strain>
    </source>
</reference>
<organism evidence="1 2">
    <name type="scientific">Hungatella hathewayi</name>
    <dbReference type="NCBI Taxonomy" id="154046"/>
    <lineage>
        <taxon>Bacteria</taxon>
        <taxon>Bacillati</taxon>
        <taxon>Bacillota</taxon>
        <taxon>Clostridia</taxon>
        <taxon>Lachnospirales</taxon>
        <taxon>Lachnospiraceae</taxon>
        <taxon>Hungatella</taxon>
    </lineage>
</organism>
<gene>
    <name evidence="1" type="ORF">ERS852407_00587</name>
</gene>
<proteinExistence type="predicted"/>